<proteinExistence type="inferred from homology"/>
<name>A0A4W5MPL9_9TELE</name>
<dbReference type="GO" id="GO:0030970">
    <property type="term" value="P:retrograde protein transport, ER to cytosol"/>
    <property type="evidence" value="ECO:0007669"/>
    <property type="project" value="TreeGrafter"/>
</dbReference>
<keyword evidence="1" id="KW-0067">ATP-binding</keyword>
<evidence type="ECO:0000256" key="1">
    <source>
        <dbReference type="RuleBase" id="RU003651"/>
    </source>
</evidence>
<dbReference type="SUPFAM" id="SSF52540">
    <property type="entry name" value="P-loop containing nucleoside triphosphate hydrolases"/>
    <property type="match status" value="1"/>
</dbReference>
<dbReference type="InterPro" id="IPR050168">
    <property type="entry name" value="AAA_ATPase_domain"/>
</dbReference>
<organism evidence="3 4">
    <name type="scientific">Hucho hucho</name>
    <name type="common">huchen</name>
    <dbReference type="NCBI Taxonomy" id="62062"/>
    <lineage>
        <taxon>Eukaryota</taxon>
        <taxon>Metazoa</taxon>
        <taxon>Chordata</taxon>
        <taxon>Craniata</taxon>
        <taxon>Vertebrata</taxon>
        <taxon>Euteleostomi</taxon>
        <taxon>Actinopterygii</taxon>
        <taxon>Neopterygii</taxon>
        <taxon>Teleostei</taxon>
        <taxon>Protacanthopterygii</taxon>
        <taxon>Salmoniformes</taxon>
        <taxon>Salmonidae</taxon>
        <taxon>Salmoninae</taxon>
        <taxon>Hucho</taxon>
    </lineage>
</organism>
<reference evidence="4" key="1">
    <citation type="submission" date="2018-06" db="EMBL/GenBank/DDBJ databases">
        <title>Genome assembly of Danube salmon.</title>
        <authorList>
            <person name="Macqueen D.J."/>
            <person name="Gundappa M.K."/>
        </authorList>
    </citation>
    <scope>NUCLEOTIDE SEQUENCE [LARGE SCALE GENOMIC DNA]</scope>
</reference>
<dbReference type="GO" id="GO:0005634">
    <property type="term" value="C:nucleus"/>
    <property type="evidence" value="ECO:0007669"/>
    <property type="project" value="TreeGrafter"/>
</dbReference>
<dbReference type="PANTHER" id="PTHR23077:SF194">
    <property type="entry name" value="ATPASE FAMILY GENE 2 PROTEIN HOMOLOG B"/>
    <property type="match status" value="1"/>
</dbReference>
<dbReference type="GO" id="GO:0051228">
    <property type="term" value="P:mitotic spindle disassembly"/>
    <property type="evidence" value="ECO:0007669"/>
    <property type="project" value="TreeGrafter"/>
</dbReference>
<dbReference type="GO" id="GO:0034098">
    <property type="term" value="C:VCP-NPL4-UFD1 AAA ATPase complex"/>
    <property type="evidence" value="ECO:0007669"/>
    <property type="project" value="TreeGrafter"/>
</dbReference>
<keyword evidence="1" id="KW-0547">Nucleotide-binding</keyword>
<dbReference type="PANTHER" id="PTHR23077">
    <property type="entry name" value="AAA-FAMILY ATPASE"/>
    <property type="match status" value="1"/>
</dbReference>
<dbReference type="STRING" id="62062.ENSHHUP00000039748"/>
<evidence type="ECO:0000259" key="2">
    <source>
        <dbReference type="Pfam" id="PF00004"/>
    </source>
</evidence>
<comment type="similarity">
    <text evidence="1">Belongs to the AAA ATPase family.</text>
</comment>
<dbReference type="Gene3D" id="3.40.50.300">
    <property type="entry name" value="P-loop containing nucleotide triphosphate hydrolases"/>
    <property type="match status" value="1"/>
</dbReference>
<dbReference type="AlphaFoldDB" id="A0A4W5MPL9"/>
<dbReference type="InterPro" id="IPR003959">
    <property type="entry name" value="ATPase_AAA_core"/>
</dbReference>
<dbReference type="GeneTree" id="ENSGT00940000160700"/>
<dbReference type="InterPro" id="IPR003960">
    <property type="entry name" value="ATPase_AAA_CS"/>
</dbReference>
<dbReference type="GO" id="GO:0016887">
    <property type="term" value="F:ATP hydrolysis activity"/>
    <property type="evidence" value="ECO:0007669"/>
    <property type="project" value="InterPro"/>
</dbReference>
<dbReference type="Pfam" id="PF00004">
    <property type="entry name" value="AAA"/>
    <property type="match status" value="1"/>
</dbReference>
<evidence type="ECO:0000313" key="4">
    <source>
        <dbReference type="Proteomes" id="UP000314982"/>
    </source>
</evidence>
<reference evidence="3" key="2">
    <citation type="submission" date="2025-08" db="UniProtKB">
        <authorList>
            <consortium name="Ensembl"/>
        </authorList>
    </citation>
    <scope>IDENTIFICATION</scope>
</reference>
<dbReference type="InterPro" id="IPR027417">
    <property type="entry name" value="P-loop_NTPase"/>
</dbReference>
<dbReference type="PROSITE" id="PS00674">
    <property type="entry name" value="AAA"/>
    <property type="match status" value="1"/>
</dbReference>
<reference evidence="3" key="3">
    <citation type="submission" date="2025-09" db="UniProtKB">
        <authorList>
            <consortium name="Ensembl"/>
        </authorList>
    </citation>
    <scope>IDENTIFICATION</scope>
</reference>
<dbReference type="GO" id="GO:0097352">
    <property type="term" value="P:autophagosome maturation"/>
    <property type="evidence" value="ECO:0007669"/>
    <property type="project" value="TreeGrafter"/>
</dbReference>
<dbReference type="GO" id="GO:0005524">
    <property type="term" value="F:ATP binding"/>
    <property type="evidence" value="ECO:0007669"/>
    <property type="project" value="UniProtKB-KW"/>
</dbReference>
<dbReference type="Ensembl" id="ENSHHUT00000041259.1">
    <property type="protein sequence ID" value="ENSHHUP00000039748.1"/>
    <property type="gene ID" value="ENSHHUG00000024634.1"/>
</dbReference>
<protein>
    <recommendedName>
        <fullName evidence="2">ATPase AAA-type core domain-containing protein</fullName>
    </recommendedName>
</protein>
<sequence>MTWTLIGSRSEGHVPRSAQTHLLSVLLNELDGVGFRTLERRGAGKTLQAEGVEERHQQEHLEYQEVCNKEVMIVAATNRPDSLDSALLRPGRLDQIIYVPPPDLQAAMLTLQDESMEASSIKHRYFLQSLQRMTPSLSTQQLQTYKNETTDPPHQMMRRIWKVK</sequence>
<dbReference type="Gene3D" id="1.10.8.60">
    <property type="match status" value="1"/>
</dbReference>
<feature type="domain" description="ATPase AAA-type core" evidence="2">
    <location>
        <begin position="18"/>
        <end position="100"/>
    </location>
</feature>
<dbReference type="GO" id="GO:0005829">
    <property type="term" value="C:cytosol"/>
    <property type="evidence" value="ECO:0007669"/>
    <property type="project" value="TreeGrafter"/>
</dbReference>
<keyword evidence="4" id="KW-1185">Reference proteome</keyword>
<evidence type="ECO:0000313" key="3">
    <source>
        <dbReference type="Ensembl" id="ENSHHUP00000039748.1"/>
    </source>
</evidence>
<dbReference type="Proteomes" id="UP000314982">
    <property type="component" value="Unassembled WGS sequence"/>
</dbReference>
<accession>A0A4W5MPL9</accession>
<dbReference type="GO" id="GO:0031593">
    <property type="term" value="F:polyubiquitin modification-dependent protein binding"/>
    <property type="evidence" value="ECO:0007669"/>
    <property type="project" value="TreeGrafter"/>
</dbReference>